<keyword evidence="3" id="KW-1185">Reference proteome</keyword>
<feature type="region of interest" description="Disordered" evidence="1">
    <location>
        <begin position="79"/>
        <end position="104"/>
    </location>
</feature>
<accession>A0ABN9A5U6</accession>
<sequence>MSSQSHPRPRPLAPPPGPPALRSSKLSWGDKELVAGGRRGFSSGRREGSLGEIGPPTAAAWATPPQARRAALPWCVSAHERKQTSGTQRGEERDRLGQGRVPQLLTAPAASTLGTWEKLTWPELRPTARPTT</sequence>
<dbReference type="Proteomes" id="UP001176941">
    <property type="component" value="Chromosome X"/>
</dbReference>
<gene>
    <name evidence="2" type="ORF">MRATA1EN1_LOCUS29160</name>
</gene>
<protein>
    <submittedName>
        <fullName evidence="2">Uncharacterized protein</fullName>
    </submittedName>
</protein>
<feature type="compositionally biased region" description="Pro residues" evidence="1">
    <location>
        <begin position="10"/>
        <end position="19"/>
    </location>
</feature>
<feature type="compositionally biased region" description="Low complexity" evidence="1">
    <location>
        <begin position="50"/>
        <end position="65"/>
    </location>
</feature>
<organism evidence="2 3">
    <name type="scientific">Rangifer tarandus platyrhynchus</name>
    <name type="common">Svalbard reindeer</name>
    <dbReference type="NCBI Taxonomy" id="3082113"/>
    <lineage>
        <taxon>Eukaryota</taxon>
        <taxon>Metazoa</taxon>
        <taxon>Chordata</taxon>
        <taxon>Craniata</taxon>
        <taxon>Vertebrata</taxon>
        <taxon>Euteleostomi</taxon>
        <taxon>Mammalia</taxon>
        <taxon>Eutheria</taxon>
        <taxon>Laurasiatheria</taxon>
        <taxon>Artiodactyla</taxon>
        <taxon>Ruminantia</taxon>
        <taxon>Pecora</taxon>
        <taxon>Cervidae</taxon>
        <taxon>Odocoileinae</taxon>
        <taxon>Rangifer</taxon>
    </lineage>
</organism>
<name>A0ABN9A5U6_RANTA</name>
<evidence type="ECO:0000313" key="2">
    <source>
        <dbReference type="EMBL" id="CAI9180198.1"/>
    </source>
</evidence>
<reference evidence="2" key="1">
    <citation type="submission" date="2023-04" db="EMBL/GenBank/DDBJ databases">
        <authorList>
            <consortium name="ELIXIR-Norway"/>
        </authorList>
    </citation>
    <scope>NUCLEOTIDE SEQUENCE [LARGE SCALE GENOMIC DNA]</scope>
</reference>
<evidence type="ECO:0000313" key="3">
    <source>
        <dbReference type="Proteomes" id="UP001176941"/>
    </source>
</evidence>
<dbReference type="EMBL" id="OX460343">
    <property type="protein sequence ID" value="CAI9180198.1"/>
    <property type="molecule type" value="Genomic_DNA"/>
</dbReference>
<feature type="region of interest" description="Disordered" evidence="1">
    <location>
        <begin position="1"/>
        <end position="65"/>
    </location>
</feature>
<proteinExistence type="predicted"/>
<feature type="compositionally biased region" description="Basic and acidic residues" evidence="1">
    <location>
        <begin position="79"/>
        <end position="97"/>
    </location>
</feature>
<evidence type="ECO:0000256" key="1">
    <source>
        <dbReference type="SAM" id="MobiDB-lite"/>
    </source>
</evidence>